<proteinExistence type="predicted"/>
<name>A0A915IIF0_ROMCU</name>
<organism evidence="1 2">
    <name type="scientific">Romanomermis culicivorax</name>
    <name type="common">Nematode worm</name>
    <dbReference type="NCBI Taxonomy" id="13658"/>
    <lineage>
        <taxon>Eukaryota</taxon>
        <taxon>Metazoa</taxon>
        <taxon>Ecdysozoa</taxon>
        <taxon>Nematoda</taxon>
        <taxon>Enoplea</taxon>
        <taxon>Dorylaimia</taxon>
        <taxon>Mermithida</taxon>
        <taxon>Mermithoidea</taxon>
        <taxon>Mermithidae</taxon>
        <taxon>Romanomermis</taxon>
    </lineage>
</organism>
<evidence type="ECO:0000313" key="2">
    <source>
        <dbReference type="WBParaSite" id="nRc.2.0.1.t13589-RA"/>
    </source>
</evidence>
<accession>A0A915IIF0</accession>
<dbReference type="AlphaFoldDB" id="A0A915IIF0"/>
<dbReference type="Proteomes" id="UP000887565">
    <property type="component" value="Unplaced"/>
</dbReference>
<reference evidence="2" key="1">
    <citation type="submission" date="2022-11" db="UniProtKB">
        <authorList>
            <consortium name="WormBaseParasite"/>
        </authorList>
    </citation>
    <scope>IDENTIFICATION</scope>
</reference>
<evidence type="ECO:0000313" key="1">
    <source>
        <dbReference type="Proteomes" id="UP000887565"/>
    </source>
</evidence>
<keyword evidence="1" id="KW-1185">Reference proteome</keyword>
<dbReference type="WBParaSite" id="nRc.2.0.1.t13589-RA">
    <property type="protein sequence ID" value="nRc.2.0.1.t13589-RA"/>
    <property type="gene ID" value="nRc.2.0.1.g13589"/>
</dbReference>
<protein>
    <submittedName>
        <fullName evidence="2">Uncharacterized protein</fullName>
    </submittedName>
</protein>
<sequence>MEEITAFVTPKECHHIDAATRKMETRPPLNHIVMDLHTRSAGAWNIMGRGRDARIKLNPEIQNKNYRISLKLHDNKPKTNRRKRKRRKPIWPTGSLTKKYCKHSSWMGVPKNSSPKRMSQAPVQGPPDLTLIELNQIQRLTTIKHALLKVSAD</sequence>